<dbReference type="RefSeq" id="WP_133404494.1">
    <property type="nucleotide sequence ID" value="NZ_SMTK01000004.1"/>
</dbReference>
<keyword evidence="1" id="KW-0812">Transmembrane</keyword>
<accession>A0A4R5TUV9</accession>
<evidence type="ECO:0000313" key="2">
    <source>
        <dbReference type="EMBL" id="TDK24831.1"/>
    </source>
</evidence>
<proteinExistence type="predicted"/>
<keyword evidence="1" id="KW-1133">Transmembrane helix</keyword>
<protein>
    <submittedName>
        <fullName evidence="2">Uncharacterized protein</fullName>
    </submittedName>
</protein>
<sequence length="84" mass="9278">MPETDEPEESDELTGEYRPSPLFLWMFLAFSILLTAQAFPYDDDSPKAVLAVTGPLTILLIAGALIRHYRAQRKGKPDQGNAGN</sequence>
<dbReference type="Proteomes" id="UP000295411">
    <property type="component" value="Unassembled WGS sequence"/>
</dbReference>
<name>A0A4R5TUV9_9MICC</name>
<feature type="transmembrane region" description="Helical" evidence="1">
    <location>
        <begin position="22"/>
        <end position="41"/>
    </location>
</feature>
<dbReference type="AlphaFoldDB" id="A0A4R5TUV9"/>
<gene>
    <name evidence="2" type="ORF">E2F48_13620</name>
</gene>
<evidence type="ECO:0000313" key="3">
    <source>
        <dbReference type="Proteomes" id="UP000295411"/>
    </source>
</evidence>
<feature type="transmembrane region" description="Helical" evidence="1">
    <location>
        <begin position="47"/>
        <end position="66"/>
    </location>
</feature>
<keyword evidence="3" id="KW-1185">Reference proteome</keyword>
<dbReference type="EMBL" id="SMTK01000004">
    <property type="protein sequence ID" value="TDK24831.1"/>
    <property type="molecule type" value="Genomic_DNA"/>
</dbReference>
<organism evidence="2 3">
    <name type="scientific">Arthrobacter crusticola</name>
    <dbReference type="NCBI Taxonomy" id="2547960"/>
    <lineage>
        <taxon>Bacteria</taxon>
        <taxon>Bacillati</taxon>
        <taxon>Actinomycetota</taxon>
        <taxon>Actinomycetes</taxon>
        <taxon>Micrococcales</taxon>
        <taxon>Micrococcaceae</taxon>
        <taxon>Arthrobacter</taxon>
    </lineage>
</organism>
<reference evidence="2 3" key="1">
    <citation type="submission" date="2019-03" db="EMBL/GenBank/DDBJ databases">
        <title>Arthrobacter sp. nov., an bacterium isolated from biocrust in Mu Us Desert.</title>
        <authorList>
            <person name="Lixiong L."/>
        </authorList>
    </citation>
    <scope>NUCLEOTIDE SEQUENCE [LARGE SCALE GENOMIC DNA]</scope>
    <source>
        <strain evidence="2 3">SLN-3</strain>
    </source>
</reference>
<comment type="caution">
    <text evidence="2">The sequence shown here is derived from an EMBL/GenBank/DDBJ whole genome shotgun (WGS) entry which is preliminary data.</text>
</comment>
<keyword evidence="1" id="KW-0472">Membrane</keyword>
<evidence type="ECO:0000256" key="1">
    <source>
        <dbReference type="SAM" id="Phobius"/>
    </source>
</evidence>